<keyword evidence="2" id="KW-1133">Transmembrane helix</keyword>
<keyword evidence="2" id="KW-0472">Membrane</keyword>
<keyword evidence="4" id="KW-1185">Reference proteome</keyword>
<comment type="caution">
    <text evidence="3">The sequence shown here is derived from an EMBL/GenBank/DDBJ whole genome shotgun (WGS) entry which is preliminary data.</text>
</comment>
<dbReference type="Proteomes" id="UP001446871">
    <property type="component" value="Unassembled WGS sequence"/>
</dbReference>
<organism evidence="3 4">
    <name type="scientific">Apiospora saccharicola</name>
    <dbReference type="NCBI Taxonomy" id="335842"/>
    <lineage>
        <taxon>Eukaryota</taxon>
        <taxon>Fungi</taxon>
        <taxon>Dikarya</taxon>
        <taxon>Ascomycota</taxon>
        <taxon>Pezizomycotina</taxon>
        <taxon>Sordariomycetes</taxon>
        <taxon>Xylariomycetidae</taxon>
        <taxon>Amphisphaeriales</taxon>
        <taxon>Apiosporaceae</taxon>
        <taxon>Apiospora</taxon>
    </lineage>
</organism>
<sequence length="162" mass="16322">MSKPGGSVVHGYGLTIFLRQPLRCFYLAVALWLYVGVALGADINAAPAGDAATAQFSTLPLSAISSLYPYLKDSTTSTSTTGVISSVGPAGSTAGSSVPDNGGAGGSLSTEANIGLGLGIGIGIPLITVLCFFLWRGGADRTRVRGNAKDSQLTPTSSRSAP</sequence>
<reference evidence="3 4" key="1">
    <citation type="submission" date="2023-01" db="EMBL/GenBank/DDBJ databases">
        <title>Analysis of 21 Apiospora genomes using comparative genomics revels a genus with tremendous synthesis potential of carbohydrate active enzymes and secondary metabolites.</title>
        <authorList>
            <person name="Sorensen T."/>
        </authorList>
    </citation>
    <scope>NUCLEOTIDE SEQUENCE [LARGE SCALE GENOMIC DNA]</scope>
    <source>
        <strain evidence="3 4">CBS 83171</strain>
    </source>
</reference>
<evidence type="ECO:0000313" key="4">
    <source>
        <dbReference type="Proteomes" id="UP001446871"/>
    </source>
</evidence>
<feature type="transmembrane region" description="Helical" evidence="2">
    <location>
        <begin position="114"/>
        <end position="135"/>
    </location>
</feature>
<dbReference type="EMBL" id="JAQQWM010000004">
    <property type="protein sequence ID" value="KAK8068246.1"/>
    <property type="molecule type" value="Genomic_DNA"/>
</dbReference>
<proteinExistence type="predicted"/>
<evidence type="ECO:0000313" key="3">
    <source>
        <dbReference type="EMBL" id="KAK8068246.1"/>
    </source>
</evidence>
<keyword evidence="2" id="KW-0812">Transmembrane</keyword>
<feature type="transmembrane region" description="Helical" evidence="2">
    <location>
        <begin position="24"/>
        <end position="41"/>
    </location>
</feature>
<accession>A0ABR1VAP0</accession>
<evidence type="ECO:0000256" key="2">
    <source>
        <dbReference type="SAM" id="Phobius"/>
    </source>
</evidence>
<gene>
    <name evidence="3" type="ORF">PG996_007358</name>
</gene>
<feature type="compositionally biased region" description="Low complexity" evidence="1">
    <location>
        <begin position="75"/>
        <end position="88"/>
    </location>
</feature>
<name>A0ABR1VAP0_9PEZI</name>
<feature type="region of interest" description="Disordered" evidence="1">
    <location>
        <begin position="75"/>
        <end position="102"/>
    </location>
</feature>
<evidence type="ECO:0000256" key="1">
    <source>
        <dbReference type="SAM" id="MobiDB-lite"/>
    </source>
</evidence>
<protein>
    <submittedName>
        <fullName evidence="3">Uncharacterized protein</fullName>
    </submittedName>
</protein>